<feature type="compositionally biased region" description="Polar residues" evidence="1">
    <location>
        <begin position="1203"/>
        <end position="1213"/>
    </location>
</feature>
<dbReference type="Gene3D" id="3.30.1490.40">
    <property type="match status" value="1"/>
</dbReference>
<dbReference type="EMBL" id="PEDP01000223">
    <property type="protein sequence ID" value="POS86931.1"/>
    <property type="molecule type" value="Genomic_DNA"/>
</dbReference>
<dbReference type="InterPro" id="IPR035445">
    <property type="entry name" value="GYF-like_dom_sf"/>
</dbReference>
<dbReference type="SUPFAM" id="SSF55277">
    <property type="entry name" value="GYF domain"/>
    <property type="match status" value="1"/>
</dbReference>
<dbReference type="PANTHER" id="PTHR14445:SF36">
    <property type="entry name" value="FI03272P-RELATED"/>
    <property type="match status" value="1"/>
</dbReference>
<dbReference type="STRING" id="225359.A0A2S4PY25"/>
<dbReference type="SMART" id="SM00444">
    <property type="entry name" value="GYF"/>
    <property type="match status" value="1"/>
</dbReference>
<dbReference type="Pfam" id="PF02213">
    <property type="entry name" value="GYF"/>
    <property type="match status" value="1"/>
</dbReference>
<keyword evidence="4" id="KW-1185">Reference proteome</keyword>
<feature type="compositionally biased region" description="Basic and acidic residues" evidence="1">
    <location>
        <begin position="19"/>
        <end position="41"/>
    </location>
</feature>
<feature type="compositionally biased region" description="Polar residues" evidence="1">
    <location>
        <begin position="197"/>
        <end position="235"/>
    </location>
</feature>
<dbReference type="GO" id="GO:0005829">
    <property type="term" value="C:cytosol"/>
    <property type="evidence" value="ECO:0007669"/>
    <property type="project" value="TreeGrafter"/>
</dbReference>
<feature type="non-terminal residue" evidence="3">
    <location>
        <position position="1461"/>
    </location>
</feature>
<sequence>MPSQIPSSFAAAAGQAPNRDLRNGGKNDGRGSGDWVRKDGKPVTNGTLTLRRPPTSLTGQSPGQGEPQIHTQPESSGPLHLVYEYNQDFRYSKQELLDIYKHQQQSRATDESNVSNLFTEGWAPSESQGSSGRAGWGKTTDGKDCYTPEICWDFQGDTQPVSLVEMSEEEKRLFKADINSPFKPLSQNLKESIINGHKSTFSHGQGSNNSNYPSSTSGRPNTRRQQANDSSTVGISSPSSASRFSRDDQSPFFRKFDHKDNADERSDENKIGLAPSGLNRINNIGSTLSSGQISPWANSSSIALSPMGAFGNFALSNTTNSISGEKKTINSKTESRFFQPILKDDLDDLSKPFEKSWRPRQRTDTDPFADEGPGGNITTIDDNIQLNQRINGLGTPNRGNSSDYLNSETHVFQEGLQCEQNHHTPRVINAVNERAEPLSPSDTNPYRSPSGFQEDRKQLDTEEYGTESHLSDRVLSLGGSLDNGQNSYGSIPRGFPSGVFDVVDRSQTSSAMRSRLAQTGPLPSLGTIGSLGGWPVASGSPVGITDHDSRPGFPSAFGNPIFSAMGDTQLPGHSSLTGMFGPPTNPISATAARGSKLGSLFPASMQAQMQTVEIESSGENETRQNIAFSAINRSSFIPSRETDSPVRANRHGCEDPFALVENPRSIVTMTAPESSLMPVASTFNNPSLQSNQQSQVSTETLLNQQLPTTQQRIMVMPDRMRWLYLDPQAQVQGPFSGLEMHDWYKASFFTPNLSVKKLEDADFEPLGQLIRRIGNSREPFLVPQIGIPHGKPSTQLGSSFTPPIAGHGPGSAQSGAVQPPFANSFPSFGTTLTAEQQNNLERRKQEEQYLMARQREFLAQQQVNMKQMQLSGIPSVLHHHSSLHNVQSQPNFGGISSPVSIPPPPSQLTNGAGYFDGLARQISTNTLPGEFYHDEDLSRLTALRERHGQQVNSLFGQHDTQSQSQNIDDIDFAARLHEFTNLREQTEMEESAPITSKSQPPNEPTISTQKPQSQLEEQIVLEQVDESDRQVSEKTITTEIIKQNMPTKQLNSTPVQKESPWAKVNTNIPMPLPPSQNLSALPTPNSQKDRYNVTELSNFEKKSQLKTPDLPTNHSIAPWVKDPIQLPKPVSLKEMTEAEAKKAAKAEEIAAATRHANAEQEARLNMAQPVAAPPPGLPSTATWASSSSPHTAPVKSAWANPVSKAQSSSNKQKTLADIQKEEELRKQKLISATANQPSIGSHGNKRYADLASKTTPNTTIIGGPTWVTVGAGGKVKVPTGPATSTQVSNTRSSNAHVLTLPNRTNSKSMAQAARSNTVSETNNVNMARDELTKWAKATLEKHLNPGINGNIFEYFVTQLLIYPVNEFVAMLNTFPSEESIIADSIYSQSQTMNGRDFAHEFIRRRNNAEKGVVEPASNGSGSTFSTNFDKTGGWNEVAKKGPPKEEPAAGFKFVPSKKKGK</sequence>
<feature type="compositionally biased region" description="Low complexity" evidence="1">
    <location>
        <begin position="1178"/>
        <end position="1193"/>
    </location>
</feature>
<dbReference type="InterPro" id="IPR051640">
    <property type="entry name" value="GRB10-interact_GYF"/>
</dbReference>
<feature type="region of interest" description="Disordered" evidence="1">
    <location>
        <begin position="120"/>
        <end position="139"/>
    </location>
</feature>
<name>A0A2S4PY25_9PEZI</name>
<protein>
    <recommendedName>
        <fullName evidence="2">GYF domain-containing protein</fullName>
    </recommendedName>
</protein>
<evidence type="ECO:0000313" key="4">
    <source>
        <dbReference type="Proteomes" id="UP000237438"/>
    </source>
</evidence>
<feature type="compositionally biased region" description="Basic and acidic residues" evidence="1">
    <location>
        <begin position="1437"/>
        <end position="1447"/>
    </location>
</feature>
<dbReference type="InterPro" id="IPR003169">
    <property type="entry name" value="GYF"/>
</dbReference>
<reference evidence="3 4" key="1">
    <citation type="submission" date="2017-10" db="EMBL/GenBank/DDBJ databases">
        <title>Development of genomic resources for the powdery mildew, Erysiphe pulchra.</title>
        <authorList>
            <person name="Wadl P.A."/>
            <person name="Mack B.M."/>
            <person name="Moore G."/>
            <person name="Beltz S.B."/>
        </authorList>
    </citation>
    <scope>NUCLEOTIDE SEQUENCE [LARGE SCALE GENOMIC DNA]</scope>
    <source>
        <strain evidence="3">Cflorida</strain>
    </source>
</reference>
<feature type="compositionally biased region" description="Polar residues" evidence="1">
    <location>
        <begin position="1417"/>
        <end position="1429"/>
    </location>
</feature>
<dbReference type="PANTHER" id="PTHR14445">
    <property type="entry name" value="GRB10 INTERACTING GYF PROTEIN"/>
    <property type="match status" value="1"/>
</dbReference>
<feature type="region of interest" description="Disordered" evidence="1">
    <location>
        <begin position="432"/>
        <end position="469"/>
    </location>
</feature>
<feature type="region of interest" description="Disordered" evidence="1">
    <location>
        <begin position="1410"/>
        <end position="1461"/>
    </location>
</feature>
<evidence type="ECO:0000256" key="1">
    <source>
        <dbReference type="SAM" id="MobiDB-lite"/>
    </source>
</evidence>
<feature type="compositionally biased region" description="Polar residues" evidence="1">
    <location>
        <begin position="440"/>
        <end position="451"/>
    </location>
</feature>
<comment type="caution">
    <text evidence="3">The sequence shown here is derived from an EMBL/GenBank/DDBJ whole genome shotgun (WGS) entry which is preliminary data.</text>
</comment>
<proteinExistence type="predicted"/>
<feature type="compositionally biased region" description="Polar residues" evidence="1">
    <location>
        <begin position="59"/>
        <end position="75"/>
    </location>
</feature>
<accession>A0A2S4PY25</accession>
<feature type="region of interest" description="Disordered" evidence="1">
    <location>
        <begin position="1169"/>
        <end position="1216"/>
    </location>
</feature>
<feature type="compositionally biased region" description="Polar residues" evidence="1">
    <location>
        <begin position="993"/>
        <end position="1013"/>
    </location>
</feature>
<feature type="compositionally biased region" description="Basic and acidic residues" evidence="1">
    <location>
        <begin position="352"/>
        <end position="365"/>
    </location>
</feature>
<evidence type="ECO:0000313" key="3">
    <source>
        <dbReference type="EMBL" id="POS86931.1"/>
    </source>
</evidence>
<organism evidence="3 4">
    <name type="scientific">Erysiphe pulchra</name>
    <dbReference type="NCBI Taxonomy" id="225359"/>
    <lineage>
        <taxon>Eukaryota</taxon>
        <taxon>Fungi</taxon>
        <taxon>Dikarya</taxon>
        <taxon>Ascomycota</taxon>
        <taxon>Pezizomycotina</taxon>
        <taxon>Leotiomycetes</taxon>
        <taxon>Erysiphales</taxon>
        <taxon>Erysiphaceae</taxon>
        <taxon>Erysiphe</taxon>
    </lineage>
</organism>
<dbReference type="PROSITE" id="PS50829">
    <property type="entry name" value="GYF"/>
    <property type="match status" value="1"/>
</dbReference>
<evidence type="ECO:0000259" key="2">
    <source>
        <dbReference type="PROSITE" id="PS50829"/>
    </source>
</evidence>
<feature type="region of interest" description="Disordered" evidence="1">
    <location>
        <begin position="984"/>
        <end position="1013"/>
    </location>
</feature>
<feature type="domain" description="GYF" evidence="2">
    <location>
        <begin position="719"/>
        <end position="767"/>
    </location>
</feature>
<feature type="region of interest" description="Disordered" evidence="1">
    <location>
        <begin position="352"/>
        <end position="380"/>
    </location>
</feature>
<dbReference type="OrthoDB" id="48509at2759"/>
<feature type="region of interest" description="Disordered" evidence="1">
    <location>
        <begin position="807"/>
        <end position="829"/>
    </location>
</feature>
<dbReference type="Proteomes" id="UP000237438">
    <property type="component" value="Unassembled WGS sequence"/>
</dbReference>
<feature type="compositionally biased region" description="Low complexity" evidence="1">
    <location>
        <begin position="47"/>
        <end position="58"/>
    </location>
</feature>
<feature type="region of interest" description="Disordered" evidence="1">
    <location>
        <begin position="1"/>
        <end position="76"/>
    </location>
</feature>
<gene>
    <name evidence="3" type="ORF">EPUL_003079</name>
</gene>
<feature type="compositionally biased region" description="Basic and acidic residues" evidence="1">
    <location>
        <begin position="244"/>
        <end position="270"/>
    </location>
</feature>
<feature type="region of interest" description="Disordered" evidence="1">
    <location>
        <begin position="197"/>
        <end position="277"/>
    </location>
</feature>